<evidence type="ECO:0000313" key="8">
    <source>
        <dbReference type="EMBL" id="MCA4704172.1"/>
    </source>
</evidence>
<dbReference type="InterPro" id="IPR052061">
    <property type="entry name" value="PTE-AB_protein"/>
</dbReference>
<evidence type="ECO:0000313" key="20">
    <source>
        <dbReference type="Proteomes" id="UP000438288"/>
    </source>
</evidence>
<dbReference type="Proteomes" id="UP000284495">
    <property type="component" value="Unassembled WGS sequence"/>
</dbReference>
<dbReference type="InterPro" id="IPR006683">
    <property type="entry name" value="Thioestr_dom"/>
</dbReference>
<evidence type="ECO:0000259" key="1">
    <source>
        <dbReference type="Pfam" id="PF03061"/>
    </source>
</evidence>
<evidence type="ECO:0000313" key="11">
    <source>
        <dbReference type="EMBL" id="RHK91920.1"/>
    </source>
</evidence>
<evidence type="ECO:0000313" key="9">
    <source>
        <dbReference type="EMBL" id="OUQ69019.1"/>
    </source>
</evidence>
<dbReference type="AlphaFoldDB" id="A0A174HRT0"/>
<evidence type="ECO:0000313" key="12">
    <source>
        <dbReference type="EMBL" id="RHL41394.1"/>
    </source>
</evidence>
<evidence type="ECO:0000313" key="4">
    <source>
        <dbReference type="EMBL" id="KAB6133316.1"/>
    </source>
</evidence>
<dbReference type="EMBL" id="QRYV01000005">
    <property type="protein sequence ID" value="RGV18228.1"/>
    <property type="molecule type" value="Genomic_DNA"/>
</dbReference>
<proteinExistence type="predicted"/>
<accession>A0A174HRT0</accession>
<reference evidence="9" key="3">
    <citation type="journal article" date="2018" name="BMC Genomics">
        <title>Whole genome sequencing and function prediction of 133 gut anaerobes isolated from chicken caecum in pure cultures.</title>
        <authorList>
            <person name="Medvecky M."/>
            <person name="Cejkova D."/>
            <person name="Polansky O."/>
            <person name="Karasova D."/>
            <person name="Kubasova T."/>
            <person name="Cizek A."/>
            <person name="Rychlik I."/>
        </authorList>
    </citation>
    <scope>NUCLEOTIDE SEQUENCE</scope>
    <source>
        <strain evidence="9">An109</strain>
    </source>
</reference>
<dbReference type="EMBL" id="NFLW01000018">
    <property type="protein sequence ID" value="OUQ69019.1"/>
    <property type="molecule type" value="Genomic_DNA"/>
</dbReference>
<dbReference type="PANTHER" id="PTHR47260">
    <property type="entry name" value="UPF0644 PROTEIN PB2B4.06"/>
    <property type="match status" value="1"/>
</dbReference>
<dbReference type="Proteomes" id="UP001197958">
    <property type="component" value="Unassembled WGS sequence"/>
</dbReference>
<evidence type="ECO:0000313" key="5">
    <source>
        <dbReference type="EMBL" id="KAB6337302.1"/>
    </source>
</evidence>
<reference evidence="19" key="4">
    <citation type="journal article" date="2018" name="J. Anim. Genet.">
        <title>Acquired interbacterial defense systems protect against interspecies antagonism in the human gut microbiome.</title>
        <authorList>
            <person name="Ross B.D."/>
            <person name="Verster A.J."/>
            <person name="Radey M.C."/>
            <person name="Schmidtke D.T."/>
            <person name="Pope C.E."/>
            <person name="Hoffman L.R."/>
            <person name="Hajjar A."/>
            <person name="Peterson S.B."/>
            <person name="Borenstein E."/>
            <person name="Mougous J."/>
        </authorList>
    </citation>
    <scope>NUCLEOTIDE SEQUENCE [LARGE SCALE GENOMIC DNA]</scope>
    <source>
        <strain evidence="19">H204</strain>
    </source>
</reference>
<dbReference type="Proteomes" id="UP000747074">
    <property type="component" value="Unassembled WGS sequence"/>
</dbReference>
<dbReference type="EMBL" id="QROC01000030">
    <property type="protein sequence ID" value="RHK91920.1"/>
    <property type="molecule type" value="Genomic_DNA"/>
</dbReference>
<name>A0A174HRT0_9BACE</name>
<dbReference type="Proteomes" id="UP000327007">
    <property type="component" value="Unassembled WGS sequence"/>
</dbReference>
<evidence type="ECO:0000313" key="7">
    <source>
        <dbReference type="EMBL" id="MCA4523732.1"/>
    </source>
</evidence>
<evidence type="ECO:0000313" key="15">
    <source>
        <dbReference type="Proteomes" id="UP000196036"/>
    </source>
</evidence>
<dbReference type="CDD" id="cd03443">
    <property type="entry name" value="PaaI_thioesterase"/>
    <property type="match status" value="1"/>
</dbReference>
<evidence type="ECO:0000313" key="2">
    <source>
        <dbReference type="EMBL" id="HJG14218.1"/>
    </source>
</evidence>
<dbReference type="EMBL" id="FNRP01000009">
    <property type="protein sequence ID" value="SEA60902.1"/>
    <property type="molecule type" value="Genomic_DNA"/>
</dbReference>
<evidence type="ECO:0000313" key="14">
    <source>
        <dbReference type="Proteomes" id="UP000183040"/>
    </source>
</evidence>
<dbReference type="RefSeq" id="WP_004310812.1">
    <property type="nucleotide sequence ID" value="NZ_AP031409.1"/>
</dbReference>
<dbReference type="EMBL" id="JAIWWW010000024">
    <property type="protein sequence ID" value="MCA4523732.1"/>
    <property type="molecule type" value="Genomic_DNA"/>
</dbReference>
<dbReference type="SUPFAM" id="SSF54637">
    <property type="entry name" value="Thioesterase/thiol ester dehydrase-isomerase"/>
    <property type="match status" value="1"/>
</dbReference>
<dbReference type="Proteomes" id="UP000183040">
    <property type="component" value="Unassembled WGS sequence"/>
</dbReference>
<dbReference type="EMBL" id="JAIWYE010000020">
    <property type="protein sequence ID" value="MCA4704172.1"/>
    <property type="molecule type" value="Genomic_DNA"/>
</dbReference>
<reference evidence="3" key="6">
    <citation type="journal article" date="2019" name="bioRxiv">
        <title>Acquired interbacterial defense systems protect against interspecies antagonism in the human gut microbiome.</title>
        <authorList>
            <person name="Ross B.D."/>
            <person name="Verster A.J."/>
            <person name="Radey M.C."/>
            <person name="Schmidtke D.T."/>
            <person name="Pope C.E."/>
            <person name="Hoffman L.R."/>
            <person name="Hajjar A.M."/>
            <person name="Peterson S.B."/>
            <person name="Borenstein E."/>
            <person name="Mougous J.D."/>
        </authorList>
    </citation>
    <scope>NUCLEOTIDE SEQUENCE</scope>
    <source>
        <strain evidence="3">H204</strain>
    </source>
</reference>
<dbReference type="Proteomes" id="UP000283369">
    <property type="component" value="Unassembled WGS sequence"/>
</dbReference>
<reference evidence="16 17" key="5">
    <citation type="submission" date="2018-08" db="EMBL/GenBank/DDBJ databases">
        <title>A genome reference for cultivated species of the human gut microbiota.</title>
        <authorList>
            <person name="Zou Y."/>
            <person name="Xue W."/>
            <person name="Luo G."/>
        </authorList>
    </citation>
    <scope>NUCLEOTIDE SEQUENCE [LARGE SCALE GENOMIC DNA]</scope>
    <source>
        <strain evidence="10 16">AF14-7</strain>
        <strain evidence="12 18">AF38-2</strain>
        <strain evidence="11 17">AF39-6AC</strain>
    </source>
</reference>
<reference evidence="3" key="8">
    <citation type="submission" date="2019-09" db="EMBL/GenBank/DDBJ databases">
        <authorList>
            <person name="Ross B.D."/>
            <person name="Verster A.J."/>
            <person name="Radey M.C."/>
            <person name="Schmidtke D.T."/>
            <person name="Pope C.E."/>
            <person name="Hoffman L.R."/>
            <person name="Hajjar A.M."/>
            <person name="Peterson S.B."/>
            <person name="Borenstein E."/>
            <person name="Mougous J.D."/>
        </authorList>
    </citation>
    <scope>NUCLEOTIDE SEQUENCE</scope>
    <source>
        <strain evidence="3">H204</strain>
    </source>
</reference>
<protein>
    <submittedName>
        <fullName evidence="9 13">Thioesterase</fullName>
    </submittedName>
    <submittedName>
        <fullName evidence="2">PaaI family thioesterase</fullName>
    </submittedName>
</protein>
<evidence type="ECO:0000313" key="18">
    <source>
        <dbReference type="Proteomes" id="UP000284495"/>
    </source>
</evidence>
<reference evidence="2" key="10">
    <citation type="submission" date="2021-09" db="EMBL/GenBank/DDBJ databases">
        <authorList>
            <person name="Gilroy R."/>
        </authorList>
    </citation>
    <scope>NUCLEOTIDE SEQUENCE</scope>
    <source>
        <strain evidence="2">CHK154-13316</strain>
    </source>
</reference>
<evidence type="ECO:0000313" key="10">
    <source>
        <dbReference type="EMBL" id="RGV18228.1"/>
    </source>
</evidence>
<evidence type="ECO:0000313" key="13">
    <source>
        <dbReference type="EMBL" id="SEA60902.1"/>
    </source>
</evidence>
<evidence type="ECO:0000313" key="6">
    <source>
        <dbReference type="EMBL" id="KAB6425706.1"/>
    </source>
</evidence>
<evidence type="ECO:0000313" key="22">
    <source>
        <dbReference type="Proteomes" id="UP000487596"/>
    </source>
</evidence>
<dbReference type="EMBL" id="DYVL01000219">
    <property type="protein sequence ID" value="HJG14218.1"/>
    <property type="molecule type" value="Genomic_DNA"/>
</dbReference>
<dbReference type="Pfam" id="PF03061">
    <property type="entry name" value="4HBT"/>
    <property type="match status" value="1"/>
</dbReference>
<evidence type="ECO:0000313" key="16">
    <source>
        <dbReference type="Proteomes" id="UP000283369"/>
    </source>
</evidence>
<sequence length="163" mass="18732">MKKIINPWKGLEGYNCFGCAPNNEAGVKMEFYEDGDEVVSIWKPRPEYQGWIDTLHGGIQAVLMDEICAWVVLRKLQTTGVTSKMETRYRKSVDTKDSHIVLRASIKEVKRNIVIVEAKLYNEDGEVCTESVCTYFTFSKEKSKDEMHFTKCDVEPEEILPLI</sequence>
<gene>
    <name evidence="9" type="ORF">B5E52_10525</name>
    <name evidence="12" type="ORF">DW027_02625</name>
    <name evidence="11" type="ORF">DW042_19010</name>
    <name evidence="10" type="ORF">DWW25_02895</name>
    <name evidence="3" type="ORF">F6S82_02585</name>
    <name evidence="4" type="ORF">GA424_20815</name>
    <name evidence="6" type="ORF">GAZ26_07150</name>
    <name evidence="5" type="ORF">GAZ43_19100</name>
    <name evidence="2" type="ORF">K8V07_20120</name>
    <name evidence="8" type="ORF">LD004_11140</name>
    <name evidence="7" type="ORF">LDZ35_10980</name>
    <name evidence="13" type="ORF">SAMN04487924_10999</name>
</gene>
<dbReference type="EMBL" id="WDEH01000045">
    <property type="protein sequence ID" value="KAB6133316.1"/>
    <property type="molecule type" value="Genomic_DNA"/>
</dbReference>
<dbReference type="InterPro" id="IPR029069">
    <property type="entry name" value="HotDog_dom_sf"/>
</dbReference>
<reference evidence="13 14" key="1">
    <citation type="submission" date="2016-10" db="EMBL/GenBank/DDBJ databases">
        <authorList>
            <person name="de Groot N.N."/>
        </authorList>
    </citation>
    <scope>NUCLEOTIDE SEQUENCE [LARGE SCALE GENOMIC DNA]</scope>
    <source>
        <strain evidence="13 14">NLAE-zl-G339</strain>
    </source>
</reference>
<evidence type="ECO:0000313" key="21">
    <source>
        <dbReference type="Proteomes" id="UP000471447"/>
    </source>
</evidence>
<dbReference type="EMBL" id="VYQC01000001">
    <property type="protein sequence ID" value="KAA9050837.1"/>
    <property type="molecule type" value="Genomic_DNA"/>
</dbReference>
<evidence type="ECO:0000313" key="17">
    <source>
        <dbReference type="Proteomes" id="UP000284417"/>
    </source>
</evidence>
<dbReference type="Gene3D" id="3.10.129.10">
    <property type="entry name" value="Hotdog Thioesterase"/>
    <property type="match status" value="1"/>
</dbReference>
<evidence type="ECO:0000313" key="3">
    <source>
        <dbReference type="EMBL" id="KAA9050837.1"/>
    </source>
</evidence>
<evidence type="ECO:0000313" key="19">
    <source>
        <dbReference type="Proteomes" id="UP000327007"/>
    </source>
</evidence>
<dbReference type="GeneID" id="69479354"/>
<dbReference type="EMBL" id="QROO01000002">
    <property type="protein sequence ID" value="RHL41394.1"/>
    <property type="molecule type" value="Genomic_DNA"/>
</dbReference>
<feature type="domain" description="Thioesterase" evidence="1">
    <location>
        <begin position="54"/>
        <end position="128"/>
    </location>
</feature>
<dbReference type="Proteomes" id="UP000196036">
    <property type="component" value="Unassembled WGS sequence"/>
</dbReference>
<reference evidence="2" key="9">
    <citation type="journal article" date="2021" name="PeerJ">
        <title>Extensive microbial diversity within the chicken gut microbiome revealed by metagenomics and culture.</title>
        <authorList>
            <person name="Gilroy R."/>
            <person name="Ravi A."/>
            <person name="Getino M."/>
            <person name="Pursley I."/>
            <person name="Horton D.L."/>
            <person name="Alikhan N.F."/>
            <person name="Baker D."/>
            <person name="Gharbi K."/>
            <person name="Hall N."/>
            <person name="Watson M."/>
            <person name="Adriaenssens E.M."/>
            <person name="Foster-Nyarko E."/>
            <person name="Jarju S."/>
            <person name="Secka A."/>
            <person name="Antonio M."/>
            <person name="Oren A."/>
            <person name="Chaudhuri R.R."/>
            <person name="La Ragione R."/>
            <person name="Hildebrand F."/>
            <person name="Pallen M.J."/>
        </authorList>
    </citation>
    <scope>NUCLEOTIDE SEQUENCE</scope>
    <source>
        <strain evidence="2">CHK154-13316</strain>
    </source>
</reference>
<dbReference type="GO" id="GO:0016790">
    <property type="term" value="F:thiolester hydrolase activity"/>
    <property type="evidence" value="ECO:0007669"/>
    <property type="project" value="UniProtKB-ARBA"/>
</dbReference>
<reference evidence="7" key="11">
    <citation type="submission" date="2023-08" db="EMBL/GenBank/DDBJ databases">
        <title>Mucin Metabolism Genes Underlie the Key Renovations of Bacteroides xylanisolvens Genomes in Captive Great Apes.</title>
        <authorList>
            <person name="Nishida A.H."/>
        </authorList>
    </citation>
    <scope>NUCLEOTIDE SEQUENCE</scope>
    <source>
        <strain evidence="8">P13.H9</strain>
        <strain evidence="7">P19.10B</strain>
    </source>
</reference>
<dbReference type="Proteomes" id="UP000471447">
    <property type="component" value="Unassembled WGS sequence"/>
</dbReference>
<dbReference type="PANTHER" id="PTHR47260:SF1">
    <property type="entry name" value="UPF0644 PROTEIN PB2B4.06"/>
    <property type="match status" value="1"/>
</dbReference>
<dbReference type="Proteomes" id="UP000487596">
    <property type="component" value="Unassembled WGS sequence"/>
</dbReference>
<reference evidence="20 21" key="7">
    <citation type="journal article" date="2019" name="Nat. Med.">
        <title>A library of human gut bacterial isolates paired with longitudinal multiomics data enables mechanistic microbiome research.</title>
        <authorList>
            <person name="Poyet M."/>
            <person name="Groussin M."/>
            <person name="Gibbons S.M."/>
            <person name="Avila-Pacheco J."/>
            <person name="Jiang X."/>
            <person name="Kearney S.M."/>
            <person name="Perrotta A.R."/>
            <person name="Berdy B."/>
            <person name="Zhao S."/>
            <person name="Lieberman T.D."/>
            <person name="Swanson P.K."/>
            <person name="Smith M."/>
            <person name="Roesemann S."/>
            <person name="Alexander J.E."/>
            <person name="Rich S.A."/>
            <person name="Livny J."/>
            <person name="Vlamakis H."/>
            <person name="Clish C."/>
            <person name="Bullock K."/>
            <person name="Deik A."/>
            <person name="Scott J."/>
            <person name="Pierce K.A."/>
            <person name="Xavier R.J."/>
            <person name="Alm E.J."/>
        </authorList>
    </citation>
    <scope>NUCLEOTIDE SEQUENCE [LARGE SCALE GENOMIC DNA]</scope>
    <source>
        <strain evidence="5 20">BIOML-A16</strain>
        <strain evidence="4 22">BIOML-A62</strain>
        <strain evidence="6 21">BIOML-A7</strain>
    </source>
</reference>
<dbReference type="EMBL" id="WDCP01000058">
    <property type="protein sequence ID" value="KAB6337302.1"/>
    <property type="molecule type" value="Genomic_DNA"/>
</dbReference>
<dbReference type="Proteomes" id="UP000438288">
    <property type="component" value="Unassembled WGS sequence"/>
</dbReference>
<organism evidence="9 15">
    <name type="scientific">Bacteroides xylanisolvens</name>
    <dbReference type="NCBI Taxonomy" id="371601"/>
    <lineage>
        <taxon>Bacteria</taxon>
        <taxon>Pseudomonadati</taxon>
        <taxon>Bacteroidota</taxon>
        <taxon>Bacteroidia</taxon>
        <taxon>Bacteroidales</taxon>
        <taxon>Bacteroidaceae</taxon>
        <taxon>Bacteroides</taxon>
    </lineage>
</organism>
<dbReference type="Proteomes" id="UP000284417">
    <property type="component" value="Unassembled WGS sequence"/>
</dbReference>
<reference evidence="15" key="2">
    <citation type="submission" date="2017-04" db="EMBL/GenBank/DDBJ databases">
        <title>Function of individual gut microbiota members based on whole genome sequencing of pure cultures obtained from chicken caecum.</title>
        <authorList>
            <person name="Medvecky M."/>
            <person name="Cejkova D."/>
            <person name="Polansky O."/>
            <person name="Karasova D."/>
            <person name="Kubasova T."/>
            <person name="Cizek A."/>
            <person name="Rychlik I."/>
        </authorList>
    </citation>
    <scope>NUCLEOTIDE SEQUENCE [LARGE SCALE GENOMIC DNA]</scope>
    <source>
        <strain evidence="15">An109</strain>
    </source>
</reference>
<dbReference type="EMBL" id="WDCG01000005">
    <property type="protein sequence ID" value="KAB6425706.1"/>
    <property type="molecule type" value="Genomic_DNA"/>
</dbReference>
<dbReference type="Proteomes" id="UP001198461">
    <property type="component" value="Unassembled WGS sequence"/>
</dbReference>